<dbReference type="AlphaFoldDB" id="A0A2T7PMJ8"/>
<accession>A0A2T7PMJ8</accession>
<gene>
    <name evidence="1" type="ORF">C0Q70_05933</name>
</gene>
<reference evidence="1 2" key="1">
    <citation type="submission" date="2018-04" db="EMBL/GenBank/DDBJ databases">
        <title>The genome of golden apple snail Pomacea canaliculata provides insight into stress tolerance and invasive adaptation.</title>
        <authorList>
            <person name="Liu C."/>
            <person name="Liu B."/>
            <person name="Ren Y."/>
            <person name="Zhang Y."/>
            <person name="Wang H."/>
            <person name="Li S."/>
            <person name="Jiang F."/>
            <person name="Yin L."/>
            <person name="Zhang G."/>
            <person name="Qian W."/>
            <person name="Fan W."/>
        </authorList>
    </citation>
    <scope>NUCLEOTIDE SEQUENCE [LARGE SCALE GENOMIC DNA]</scope>
    <source>
        <strain evidence="1">SZHN2017</strain>
        <tissue evidence="1">Muscle</tissue>
    </source>
</reference>
<protein>
    <submittedName>
        <fullName evidence="1">Uncharacterized protein</fullName>
    </submittedName>
</protein>
<evidence type="ECO:0000313" key="2">
    <source>
        <dbReference type="Proteomes" id="UP000245119"/>
    </source>
</evidence>
<comment type="caution">
    <text evidence="1">The sequence shown here is derived from an EMBL/GenBank/DDBJ whole genome shotgun (WGS) entry which is preliminary data.</text>
</comment>
<proteinExistence type="predicted"/>
<keyword evidence="2" id="KW-1185">Reference proteome</keyword>
<dbReference type="EMBL" id="PZQS01000003">
    <property type="protein sequence ID" value="PVD34656.1"/>
    <property type="molecule type" value="Genomic_DNA"/>
</dbReference>
<evidence type="ECO:0000313" key="1">
    <source>
        <dbReference type="EMBL" id="PVD34656.1"/>
    </source>
</evidence>
<dbReference type="Proteomes" id="UP000245119">
    <property type="component" value="Linkage Group LG3"/>
</dbReference>
<organism evidence="1 2">
    <name type="scientific">Pomacea canaliculata</name>
    <name type="common">Golden apple snail</name>
    <dbReference type="NCBI Taxonomy" id="400727"/>
    <lineage>
        <taxon>Eukaryota</taxon>
        <taxon>Metazoa</taxon>
        <taxon>Spiralia</taxon>
        <taxon>Lophotrochozoa</taxon>
        <taxon>Mollusca</taxon>
        <taxon>Gastropoda</taxon>
        <taxon>Caenogastropoda</taxon>
        <taxon>Architaenioglossa</taxon>
        <taxon>Ampullarioidea</taxon>
        <taxon>Ampullariidae</taxon>
        <taxon>Pomacea</taxon>
    </lineage>
</organism>
<sequence>MTHEVHAWLALQGRGETKLQHATPEALRRRPPPFSHCSGVIASKTDGIRRTRKGSGNDEPCGTSAMRRQQTLTHGGNAGAAGVAGARLCVTAGCTPHVSWLIIVSSAPGLIPGTVSNMDNSRIYLWRWEVDTGTRLDTLEEMARKLPSGNVMPA</sequence>
<name>A0A2T7PMJ8_POMCA</name>